<dbReference type="InterPro" id="IPR002838">
    <property type="entry name" value="AIM24"/>
</dbReference>
<dbReference type="RefSeq" id="WP_219870980.1">
    <property type="nucleotide sequence ID" value="NZ_JAHZIJ010000001.1"/>
</dbReference>
<keyword evidence="2" id="KW-1185">Reference proteome</keyword>
<comment type="caution">
    <text evidence="1">The sequence shown here is derived from an EMBL/GenBank/DDBJ whole genome shotgun (WGS) entry which is preliminary data.</text>
</comment>
<protein>
    <submittedName>
        <fullName evidence="1">AIM24 family protein</fullName>
    </submittedName>
</protein>
<name>A0ABS7D1J3_9BACL</name>
<sequence>MEVKAPTPIGHVRVALAGEDLLHVLHPKSILAYQGAPQSREDRFMDLAGAYRKRKWIRSKLQGPSEFILGLPPGCQLETVDIGPKSDLMFDFRHVMFYTDGLHMKSKVQKIKTAWITQEWIRMKFTGPGTLGIITTGDLVAMQLHPSTPLFVEAGSLIAYPDGAKIKLAVYGNQLASQHMNVQWELTGSGPVLIQSGSRDAQLIEQLQGGGIIKRILRELLPFGSVYIK</sequence>
<reference evidence="1 2" key="1">
    <citation type="submission" date="2021-07" db="EMBL/GenBank/DDBJ databases">
        <title>Paenibacillus radiodurans sp. nov., isolated from the southeastern edge of Tengger Desert.</title>
        <authorList>
            <person name="Zhang G."/>
        </authorList>
    </citation>
    <scope>NUCLEOTIDE SEQUENCE [LARGE SCALE GENOMIC DNA]</scope>
    <source>
        <strain evidence="1 2">DT7-4</strain>
    </source>
</reference>
<dbReference type="EMBL" id="JAHZIJ010000001">
    <property type="protein sequence ID" value="MBW7473778.1"/>
    <property type="molecule type" value="Genomic_DNA"/>
</dbReference>
<accession>A0ABS7D1J3</accession>
<dbReference type="Pfam" id="PF01987">
    <property type="entry name" value="AIM24"/>
    <property type="match status" value="1"/>
</dbReference>
<proteinExistence type="predicted"/>
<dbReference type="SUPFAM" id="SSF51219">
    <property type="entry name" value="TRAP-like"/>
    <property type="match status" value="1"/>
</dbReference>
<dbReference type="Gene3D" id="3.60.160.10">
    <property type="entry name" value="Mitochondrial biogenesis AIM24"/>
    <property type="match status" value="1"/>
</dbReference>
<evidence type="ECO:0000313" key="1">
    <source>
        <dbReference type="EMBL" id="MBW7473778.1"/>
    </source>
</evidence>
<dbReference type="InterPro" id="IPR036983">
    <property type="entry name" value="AIM24_sf"/>
</dbReference>
<dbReference type="Proteomes" id="UP000812277">
    <property type="component" value="Unassembled WGS sequence"/>
</dbReference>
<gene>
    <name evidence="1" type="ORF">K0T92_03340</name>
</gene>
<organism evidence="1 2">
    <name type="scientific">Paenibacillus oenotherae</name>
    <dbReference type="NCBI Taxonomy" id="1435645"/>
    <lineage>
        <taxon>Bacteria</taxon>
        <taxon>Bacillati</taxon>
        <taxon>Bacillota</taxon>
        <taxon>Bacilli</taxon>
        <taxon>Bacillales</taxon>
        <taxon>Paenibacillaceae</taxon>
        <taxon>Paenibacillus</taxon>
    </lineage>
</organism>
<dbReference type="InterPro" id="IPR016031">
    <property type="entry name" value="Trp_RNA-bd_attenuator-like_dom"/>
</dbReference>
<evidence type="ECO:0000313" key="2">
    <source>
        <dbReference type="Proteomes" id="UP000812277"/>
    </source>
</evidence>